<dbReference type="Proteomes" id="UP001262410">
    <property type="component" value="Unassembled WGS sequence"/>
</dbReference>
<organism evidence="1 2">
    <name type="scientific">Inquilinus ginsengisoli</name>
    <dbReference type="NCBI Taxonomy" id="363840"/>
    <lineage>
        <taxon>Bacteria</taxon>
        <taxon>Pseudomonadati</taxon>
        <taxon>Pseudomonadota</taxon>
        <taxon>Alphaproteobacteria</taxon>
        <taxon>Rhodospirillales</taxon>
        <taxon>Rhodospirillaceae</taxon>
        <taxon>Inquilinus</taxon>
    </lineage>
</organism>
<name>A0ABU1JKD1_9PROT</name>
<proteinExistence type="predicted"/>
<gene>
    <name evidence="1" type="ORF">E9232_000514</name>
</gene>
<keyword evidence="2" id="KW-1185">Reference proteome</keyword>
<evidence type="ECO:0000313" key="2">
    <source>
        <dbReference type="Proteomes" id="UP001262410"/>
    </source>
</evidence>
<protein>
    <recommendedName>
        <fullName evidence="3">Lytic transglycosylase domain-containing protein</fullName>
    </recommendedName>
</protein>
<dbReference type="EMBL" id="JAVDPW010000001">
    <property type="protein sequence ID" value="MDR6288015.1"/>
    <property type="molecule type" value="Genomic_DNA"/>
</dbReference>
<comment type="caution">
    <text evidence="1">The sequence shown here is derived from an EMBL/GenBank/DDBJ whole genome shotgun (WGS) entry which is preliminary data.</text>
</comment>
<reference evidence="1 2" key="1">
    <citation type="submission" date="2023-07" db="EMBL/GenBank/DDBJ databases">
        <title>Sorghum-associated microbial communities from plants grown in Nebraska, USA.</title>
        <authorList>
            <person name="Schachtman D."/>
        </authorList>
    </citation>
    <scope>NUCLEOTIDE SEQUENCE [LARGE SCALE GENOMIC DNA]</scope>
    <source>
        <strain evidence="1 2">584</strain>
    </source>
</reference>
<evidence type="ECO:0000313" key="1">
    <source>
        <dbReference type="EMBL" id="MDR6288015.1"/>
    </source>
</evidence>
<dbReference type="RefSeq" id="WP_309791953.1">
    <property type="nucleotide sequence ID" value="NZ_JAVDPW010000001.1"/>
</dbReference>
<accession>A0ABU1JKD1</accession>
<evidence type="ECO:0008006" key="3">
    <source>
        <dbReference type="Google" id="ProtNLM"/>
    </source>
</evidence>
<sequence length="110" mass="11828">MVAQAGMARPPDDEAVLAQEFRGAVGDGSNAALIRFIARHPRTALADEAWRRLEQRPAPDARPLANDPDAAVYAAFDAARRTGTAEAYRDFARAYANHPLAAEATRLASP</sequence>